<dbReference type="OrthoDB" id="2086267at2"/>
<keyword evidence="2" id="KW-1185">Reference proteome</keyword>
<gene>
    <name evidence="1" type="ORF">C823_04582</name>
</gene>
<comment type="caution">
    <text evidence="1">The sequence shown here is derived from an EMBL/GenBank/DDBJ whole genome shotgun (WGS) entry which is preliminary data.</text>
</comment>
<dbReference type="HOGENOM" id="CLU_2934606_0_0_9"/>
<dbReference type="Proteomes" id="UP000012589">
    <property type="component" value="Unassembled WGS sequence"/>
</dbReference>
<dbReference type="AlphaFoldDB" id="N2A4S8"/>
<reference evidence="1 2" key="1">
    <citation type="journal article" date="2014" name="Genome Announc.">
        <title>Draft genome sequences of the altered schaedler flora, a defined bacterial community from gnotobiotic mice.</title>
        <authorList>
            <person name="Wannemuehler M.J."/>
            <person name="Overstreet A.M."/>
            <person name="Ward D.V."/>
            <person name="Phillips G.J."/>
        </authorList>
    </citation>
    <scope>NUCLEOTIDE SEQUENCE [LARGE SCALE GENOMIC DNA]</scope>
    <source>
        <strain evidence="1 2">ASF492</strain>
    </source>
</reference>
<evidence type="ECO:0000313" key="2">
    <source>
        <dbReference type="Proteomes" id="UP000012589"/>
    </source>
</evidence>
<name>N2A4S8_9FIRM</name>
<proteinExistence type="predicted"/>
<dbReference type="PATRIC" id="fig|1235802.3.peg.4863"/>
<sequence length="60" mass="7016">MYDNNGYRTVPWNHNNGEDDKFAKKAILEILKSQKVSLSKTRYLFDGIIQEIEDNNLITL</sequence>
<protein>
    <submittedName>
        <fullName evidence="1">Uncharacterized protein</fullName>
    </submittedName>
</protein>
<dbReference type="EMBL" id="AQFT01000133">
    <property type="protein sequence ID" value="EMZ21438.1"/>
    <property type="molecule type" value="Genomic_DNA"/>
</dbReference>
<organism evidence="1 2">
    <name type="scientific">Eubacterium plexicaudatum ASF492</name>
    <dbReference type="NCBI Taxonomy" id="1235802"/>
    <lineage>
        <taxon>Bacteria</taxon>
        <taxon>Bacillati</taxon>
        <taxon>Bacillota</taxon>
        <taxon>Clostridia</taxon>
        <taxon>Eubacteriales</taxon>
        <taxon>Eubacteriaceae</taxon>
        <taxon>Eubacterium</taxon>
    </lineage>
</organism>
<evidence type="ECO:0000313" key="1">
    <source>
        <dbReference type="EMBL" id="EMZ21438.1"/>
    </source>
</evidence>
<accession>N2A4S8</accession>
<dbReference type="STRING" id="1235802.C823_04582"/>